<dbReference type="GO" id="GO:0006631">
    <property type="term" value="P:fatty acid metabolic process"/>
    <property type="evidence" value="ECO:0007669"/>
    <property type="project" value="InterPro"/>
</dbReference>
<dbReference type="GO" id="GO:0016616">
    <property type="term" value="F:oxidoreductase activity, acting on the CH-OH group of donors, NAD or NADP as acceptor"/>
    <property type="evidence" value="ECO:0007669"/>
    <property type="project" value="InterPro"/>
</dbReference>
<name>A0A418XW48_9BURK</name>
<dbReference type="Proteomes" id="UP000284006">
    <property type="component" value="Unassembled WGS sequence"/>
</dbReference>
<dbReference type="InterPro" id="IPR008927">
    <property type="entry name" value="6-PGluconate_DH-like_C_sf"/>
</dbReference>
<dbReference type="PANTHER" id="PTHR23309">
    <property type="entry name" value="3-HYDROXYACYL-COA DEHYROGENASE"/>
    <property type="match status" value="1"/>
</dbReference>
<dbReference type="AlphaFoldDB" id="A0A418XW48"/>
<gene>
    <name evidence="5" type="ORF">D3872_10415</name>
</gene>
<organism evidence="5 6">
    <name type="scientific">Massilia cavernae</name>
    <dbReference type="NCBI Taxonomy" id="2320864"/>
    <lineage>
        <taxon>Bacteria</taxon>
        <taxon>Pseudomonadati</taxon>
        <taxon>Pseudomonadota</taxon>
        <taxon>Betaproteobacteria</taxon>
        <taxon>Burkholderiales</taxon>
        <taxon>Oxalobacteraceae</taxon>
        <taxon>Telluria group</taxon>
        <taxon>Massilia</taxon>
    </lineage>
</organism>
<dbReference type="InterPro" id="IPR006108">
    <property type="entry name" value="3HC_DH_C"/>
</dbReference>
<protein>
    <submittedName>
        <fullName evidence="5">3-hydroxyacyl-CoA dehydrogenase</fullName>
    </submittedName>
</protein>
<evidence type="ECO:0000256" key="3">
    <source>
        <dbReference type="ARBA" id="ARBA00023268"/>
    </source>
</evidence>
<accession>A0A418XW48</accession>
<keyword evidence="2" id="KW-0456">Lyase</keyword>
<evidence type="ECO:0000313" key="6">
    <source>
        <dbReference type="Proteomes" id="UP000284006"/>
    </source>
</evidence>
<sequence>GAGWYDYKAGDRTAYPSQEVNDMIVKHSADIGVGRRKISDQEIVERLVYSLVNEGARILEEGIAMRASDIDMVYLTGYGFPLFRGGPMFYADQVGLPNVLAAMEKYARGREGAAWAPAPLMVKLAAEGKGFNS</sequence>
<evidence type="ECO:0000256" key="2">
    <source>
        <dbReference type="ARBA" id="ARBA00023239"/>
    </source>
</evidence>
<keyword evidence="6" id="KW-1185">Reference proteome</keyword>
<evidence type="ECO:0000313" key="5">
    <source>
        <dbReference type="EMBL" id="RJG17050.1"/>
    </source>
</evidence>
<dbReference type="GO" id="GO:0016853">
    <property type="term" value="F:isomerase activity"/>
    <property type="evidence" value="ECO:0007669"/>
    <property type="project" value="UniProtKB-KW"/>
</dbReference>
<dbReference type="RefSeq" id="WP_229459259.1">
    <property type="nucleotide sequence ID" value="NZ_QYUP01000100.1"/>
</dbReference>
<keyword evidence="3" id="KW-0511">Multifunctional enzyme</keyword>
<keyword evidence="1" id="KW-0413">Isomerase</keyword>
<dbReference type="EMBL" id="QYUP01000100">
    <property type="protein sequence ID" value="RJG17050.1"/>
    <property type="molecule type" value="Genomic_DNA"/>
</dbReference>
<proteinExistence type="predicted"/>
<dbReference type="SUPFAM" id="SSF48179">
    <property type="entry name" value="6-phosphogluconate dehydrogenase C-terminal domain-like"/>
    <property type="match status" value="1"/>
</dbReference>
<dbReference type="GO" id="GO:0016829">
    <property type="term" value="F:lyase activity"/>
    <property type="evidence" value="ECO:0007669"/>
    <property type="project" value="UniProtKB-KW"/>
</dbReference>
<dbReference type="Gene3D" id="1.10.1040.50">
    <property type="match status" value="1"/>
</dbReference>
<evidence type="ECO:0000256" key="1">
    <source>
        <dbReference type="ARBA" id="ARBA00023235"/>
    </source>
</evidence>
<feature type="domain" description="3-hydroxyacyl-CoA dehydrogenase C-terminal" evidence="4">
    <location>
        <begin position="43"/>
        <end position="129"/>
    </location>
</feature>
<evidence type="ECO:0000259" key="4">
    <source>
        <dbReference type="Pfam" id="PF00725"/>
    </source>
</evidence>
<reference evidence="5 6" key="1">
    <citation type="submission" date="2018-09" db="EMBL/GenBank/DDBJ databases">
        <authorList>
            <person name="Zhu H."/>
        </authorList>
    </citation>
    <scope>NUCLEOTIDE SEQUENCE [LARGE SCALE GENOMIC DNA]</scope>
    <source>
        <strain evidence="5 6">K1S02-61</strain>
    </source>
</reference>
<comment type="caution">
    <text evidence="5">The sequence shown here is derived from an EMBL/GenBank/DDBJ whole genome shotgun (WGS) entry which is preliminary data.</text>
</comment>
<dbReference type="Pfam" id="PF00725">
    <property type="entry name" value="3HCDH"/>
    <property type="match status" value="1"/>
</dbReference>
<feature type="non-terminal residue" evidence="5">
    <location>
        <position position="1"/>
    </location>
</feature>